<gene>
    <name evidence="2" type="ORF">ElyMa_006407500</name>
</gene>
<protein>
    <submittedName>
        <fullName evidence="2">Monocarboxylate transporter</fullName>
    </submittedName>
</protein>
<dbReference type="PANTHER" id="PTHR11360:SF284">
    <property type="entry name" value="EG:103B4.3 PROTEIN-RELATED"/>
    <property type="match status" value="1"/>
</dbReference>
<feature type="transmembrane region" description="Helical" evidence="1">
    <location>
        <begin position="12"/>
        <end position="36"/>
    </location>
</feature>
<feature type="transmembrane region" description="Helical" evidence="1">
    <location>
        <begin position="392"/>
        <end position="415"/>
    </location>
</feature>
<evidence type="ECO:0000256" key="1">
    <source>
        <dbReference type="SAM" id="Phobius"/>
    </source>
</evidence>
<keyword evidence="3" id="KW-1185">Reference proteome</keyword>
<dbReference type="GO" id="GO:0008028">
    <property type="term" value="F:monocarboxylic acid transmembrane transporter activity"/>
    <property type="evidence" value="ECO:0007669"/>
    <property type="project" value="TreeGrafter"/>
</dbReference>
<keyword evidence="1" id="KW-0472">Membrane</keyword>
<dbReference type="Gene3D" id="1.20.1250.20">
    <property type="entry name" value="MFS general substrate transporter like domains"/>
    <property type="match status" value="1"/>
</dbReference>
<dbReference type="InterPro" id="IPR050327">
    <property type="entry name" value="Proton-linked_MCT"/>
</dbReference>
<proteinExistence type="predicted"/>
<feature type="transmembrane region" description="Helical" evidence="1">
    <location>
        <begin position="165"/>
        <end position="186"/>
    </location>
</feature>
<dbReference type="PANTHER" id="PTHR11360">
    <property type="entry name" value="MONOCARBOXYLATE TRANSPORTER"/>
    <property type="match status" value="1"/>
</dbReference>
<dbReference type="InterPro" id="IPR036259">
    <property type="entry name" value="MFS_trans_sf"/>
</dbReference>
<feature type="transmembrane region" description="Helical" evidence="1">
    <location>
        <begin position="456"/>
        <end position="474"/>
    </location>
</feature>
<reference evidence="2 3" key="1">
    <citation type="journal article" date="2021" name="Elife">
        <title>Chloroplast acquisition without the gene transfer in kleptoplastic sea slugs, Plakobranchus ocellatus.</title>
        <authorList>
            <person name="Maeda T."/>
            <person name="Takahashi S."/>
            <person name="Yoshida T."/>
            <person name="Shimamura S."/>
            <person name="Takaki Y."/>
            <person name="Nagai Y."/>
            <person name="Toyoda A."/>
            <person name="Suzuki Y."/>
            <person name="Arimoto A."/>
            <person name="Ishii H."/>
            <person name="Satoh N."/>
            <person name="Nishiyama T."/>
            <person name="Hasebe M."/>
            <person name="Maruyama T."/>
            <person name="Minagawa J."/>
            <person name="Obokata J."/>
            <person name="Shigenobu S."/>
        </authorList>
    </citation>
    <scope>NUCLEOTIDE SEQUENCE [LARGE SCALE GENOMIC DNA]</scope>
</reference>
<keyword evidence="1" id="KW-1133">Transmembrane helix</keyword>
<feature type="transmembrane region" description="Helical" evidence="1">
    <location>
        <begin position="103"/>
        <end position="129"/>
    </location>
</feature>
<feature type="transmembrane region" description="Helical" evidence="1">
    <location>
        <begin position="136"/>
        <end position="159"/>
    </location>
</feature>
<evidence type="ECO:0000313" key="2">
    <source>
        <dbReference type="EMBL" id="GFS00787.1"/>
    </source>
</evidence>
<organism evidence="2 3">
    <name type="scientific">Elysia marginata</name>
    <dbReference type="NCBI Taxonomy" id="1093978"/>
    <lineage>
        <taxon>Eukaryota</taxon>
        <taxon>Metazoa</taxon>
        <taxon>Spiralia</taxon>
        <taxon>Lophotrochozoa</taxon>
        <taxon>Mollusca</taxon>
        <taxon>Gastropoda</taxon>
        <taxon>Heterobranchia</taxon>
        <taxon>Euthyneura</taxon>
        <taxon>Panpulmonata</taxon>
        <taxon>Sacoglossa</taxon>
        <taxon>Placobranchoidea</taxon>
        <taxon>Plakobranchidae</taxon>
        <taxon>Elysia</taxon>
    </lineage>
</organism>
<sequence>MTVIEGGYDGWIAVFSCFYHHAFVSSSVYALSVYYGSWVEDFDTGRGVTSWVLTLSIAISMGSGPVVSSLCTRFGHRRIIIAGSVICAVGFLIASFATSIYAIVFLIGGVSGFGLGMQYLPSLAIIPFFFNKRRSFAIGVAVSGAGVGVFLYPPLLIWLEEQYTWRGAMLILSGISLNMVVCGALLKPFDENAEDIKDSDAHRPCTLSDEKLSQSNCHEAEKQALNGSITEDNLRHPLRLDAYEAVDLASANDLRSSKNRIEMCGSTHVVTSPNHLSNYHNTHNVGSSRSLARSHVDIYLSTSFFDLNEADRKRTDSLRQSHVSLCQGIDKSRPPSHLDSLLQLSNEHGESSLRAKGDLMCGSSHRKPRTLSKFSCSSCLPQRYLEILKNPFFFSLAVCYVLICFTTLVPVAYMVDRAVDERVDKTKAALAFSMYGAGNLFGRMALGVLADQGLDSLLLCATCLMISGVSTCLSPLCGGNAILHGLYGFTFGTCMGWVYDATNSYTLSFTIHGAIVLVATVGFVIIKVAVVLSYRKAALLTAAAAAATTHIDHDVHVADENQSAKSDVDYENECGNSITYIDGDNAVMSDNGGQSSNRVINKDNCS</sequence>
<name>A0AAV4HUC2_9GAST</name>
<dbReference type="InterPro" id="IPR011701">
    <property type="entry name" value="MFS"/>
</dbReference>
<feature type="transmembrane region" description="Helical" evidence="1">
    <location>
        <begin position="48"/>
        <end position="67"/>
    </location>
</feature>
<feature type="transmembrane region" description="Helical" evidence="1">
    <location>
        <begin position="511"/>
        <end position="532"/>
    </location>
</feature>
<dbReference type="SUPFAM" id="SSF103473">
    <property type="entry name" value="MFS general substrate transporter"/>
    <property type="match status" value="1"/>
</dbReference>
<comment type="caution">
    <text evidence="2">The sequence shown here is derived from an EMBL/GenBank/DDBJ whole genome shotgun (WGS) entry which is preliminary data.</text>
</comment>
<dbReference type="EMBL" id="BMAT01012860">
    <property type="protein sequence ID" value="GFS00787.1"/>
    <property type="molecule type" value="Genomic_DNA"/>
</dbReference>
<keyword evidence="1" id="KW-0812">Transmembrane</keyword>
<feature type="transmembrane region" description="Helical" evidence="1">
    <location>
        <begin position="79"/>
        <end position="97"/>
    </location>
</feature>
<evidence type="ECO:0000313" key="3">
    <source>
        <dbReference type="Proteomes" id="UP000762676"/>
    </source>
</evidence>
<dbReference type="Proteomes" id="UP000762676">
    <property type="component" value="Unassembled WGS sequence"/>
</dbReference>
<accession>A0AAV4HUC2</accession>
<dbReference type="Pfam" id="PF07690">
    <property type="entry name" value="MFS_1"/>
    <property type="match status" value="1"/>
</dbReference>
<dbReference type="AlphaFoldDB" id="A0AAV4HUC2"/>